<evidence type="ECO:0000313" key="1">
    <source>
        <dbReference type="EMBL" id="MET1257286.1"/>
    </source>
</evidence>
<keyword evidence="2" id="KW-1185">Reference proteome</keyword>
<proteinExistence type="predicted"/>
<dbReference type="RefSeq" id="WP_353897870.1">
    <property type="nucleotide sequence ID" value="NZ_JBEVCJ010000043.1"/>
</dbReference>
<dbReference type="Proteomes" id="UP001548189">
    <property type="component" value="Unassembled WGS sequence"/>
</dbReference>
<name>A0ABV2BZD7_9GAMM</name>
<reference evidence="1 2" key="1">
    <citation type="submission" date="2024-06" db="EMBL/GenBank/DDBJ databases">
        <authorList>
            <person name="Li F."/>
        </authorList>
    </citation>
    <scope>NUCLEOTIDE SEQUENCE [LARGE SCALE GENOMIC DNA]</scope>
    <source>
        <strain evidence="1 2">GXAS 311</strain>
    </source>
</reference>
<evidence type="ECO:0000313" key="2">
    <source>
        <dbReference type="Proteomes" id="UP001548189"/>
    </source>
</evidence>
<accession>A0ABV2BZD7</accession>
<comment type="caution">
    <text evidence="1">The sequence shown here is derived from an EMBL/GenBank/DDBJ whole genome shotgun (WGS) entry which is preliminary data.</text>
</comment>
<sequence length="107" mass="12680">MTQELTQQDKEFIWKIVDLAVERAGSHTQLFANRLDFFDESGRIRFRWPVWMDAIKGYLIAQYGEKKADACLLSILREVMSEPNYHAYLRKQNQVDYAFKFRQNALG</sequence>
<organism evidence="1 2">
    <name type="scientific">Aliikangiella maris</name>
    <dbReference type="NCBI Taxonomy" id="3162458"/>
    <lineage>
        <taxon>Bacteria</taxon>
        <taxon>Pseudomonadati</taxon>
        <taxon>Pseudomonadota</taxon>
        <taxon>Gammaproteobacteria</taxon>
        <taxon>Oceanospirillales</taxon>
        <taxon>Pleioneaceae</taxon>
        <taxon>Aliikangiella</taxon>
    </lineage>
</organism>
<protein>
    <submittedName>
        <fullName evidence="1">Uncharacterized protein</fullName>
    </submittedName>
</protein>
<dbReference type="EMBL" id="JBEVCJ010000043">
    <property type="protein sequence ID" value="MET1257286.1"/>
    <property type="molecule type" value="Genomic_DNA"/>
</dbReference>
<gene>
    <name evidence="1" type="ORF">ABVT43_19250</name>
</gene>